<feature type="domain" description="J" evidence="3">
    <location>
        <begin position="10"/>
        <end position="74"/>
    </location>
</feature>
<dbReference type="AlphaFoldDB" id="W5IGI1"/>
<feature type="compositionally biased region" description="Basic and acidic residues" evidence="2">
    <location>
        <begin position="174"/>
        <end position="184"/>
    </location>
</feature>
<dbReference type="Pfam" id="PF01556">
    <property type="entry name" value="DnaJ_C"/>
    <property type="match status" value="1"/>
</dbReference>
<dbReference type="PROSITE" id="PS50076">
    <property type="entry name" value="DNAJ_2"/>
    <property type="match status" value="1"/>
</dbReference>
<evidence type="ECO:0000313" key="5">
    <source>
        <dbReference type="Proteomes" id="UP000005777"/>
    </source>
</evidence>
<dbReference type="Proteomes" id="UP000005777">
    <property type="component" value="Unassembled WGS sequence"/>
</dbReference>
<comment type="caution">
    <text evidence="4">The sequence shown here is derived from an EMBL/GenBank/DDBJ whole genome shotgun (WGS) entry which is preliminary data.</text>
</comment>
<dbReference type="SUPFAM" id="SSF46565">
    <property type="entry name" value="Chaperone J-domain"/>
    <property type="match status" value="1"/>
</dbReference>
<dbReference type="CDD" id="cd06257">
    <property type="entry name" value="DnaJ"/>
    <property type="match status" value="1"/>
</dbReference>
<feature type="region of interest" description="Disordered" evidence="2">
    <location>
        <begin position="143"/>
        <end position="185"/>
    </location>
</feature>
<reference evidence="4 5" key="1">
    <citation type="submission" date="2012-01" db="EMBL/GenBank/DDBJ databases">
        <title>The Genome Sequence of Scardovia inopinata F0304.</title>
        <authorList>
            <consortium name="The Broad Institute Genome Sequencing Platform"/>
            <person name="Earl A."/>
            <person name="Ward D."/>
            <person name="Feldgarden M."/>
            <person name="Gevers D."/>
            <person name="Izard J."/>
            <person name="Baranova O.V."/>
            <person name="Blanton J.M."/>
            <person name="Tanner A.C."/>
            <person name="Dewhirst F.E."/>
            <person name="Young S.K."/>
            <person name="Zeng Q."/>
            <person name="Gargeya S."/>
            <person name="Fitzgerald M."/>
            <person name="Haas B."/>
            <person name="Abouelleil A."/>
            <person name="Alvarado L."/>
            <person name="Arachchi H.M."/>
            <person name="Berlin A."/>
            <person name="Chapman S.B."/>
            <person name="Gearin G."/>
            <person name="Goldberg J."/>
            <person name="Griggs A."/>
            <person name="Gujja S."/>
            <person name="Hansen M."/>
            <person name="Heiman D."/>
            <person name="Howarth C."/>
            <person name="Larimer J."/>
            <person name="Lui A."/>
            <person name="MacDonald P.J."/>
            <person name="McCowen C."/>
            <person name="Montmayeur A."/>
            <person name="Murphy C."/>
            <person name="Neiman D."/>
            <person name="Pearson M."/>
            <person name="Priest M."/>
            <person name="Roberts A."/>
            <person name="Saif S."/>
            <person name="Shea T."/>
            <person name="Sisk P."/>
            <person name="Stolte C."/>
            <person name="Sykes S."/>
            <person name="Wortman J."/>
            <person name="Nusbaum C."/>
            <person name="Birren B."/>
        </authorList>
    </citation>
    <scope>NUCLEOTIDE SEQUENCE [LARGE SCALE GENOMIC DNA]</scope>
    <source>
        <strain evidence="4 5">F0304</strain>
    </source>
</reference>
<dbReference type="GO" id="GO:0005737">
    <property type="term" value="C:cytoplasm"/>
    <property type="evidence" value="ECO:0007669"/>
    <property type="project" value="TreeGrafter"/>
</dbReference>
<proteinExistence type="predicted"/>
<dbReference type="RefSeq" id="WP_006293408.1">
    <property type="nucleotide sequence ID" value="NZ_GG770226.1"/>
</dbReference>
<dbReference type="Gene3D" id="2.60.260.20">
    <property type="entry name" value="Urease metallochaperone UreE, N-terminal domain"/>
    <property type="match status" value="2"/>
</dbReference>
<accession>W5IGI1</accession>
<keyword evidence="5" id="KW-1185">Reference proteome</keyword>
<gene>
    <name evidence="4" type="ORF">HMPREF9020_01027</name>
</gene>
<evidence type="ECO:0000256" key="1">
    <source>
        <dbReference type="ARBA" id="ARBA00023186"/>
    </source>
</evidence>
<keyword evidence="1" id="KW-0143">Chaperone</keyword>
<dbReference type="SMART" id="SM00271">
    <property type="entry name" value="DnaJ"/>
    <property type="match status" value="1"/>
</dbReference>
<dbReference type="SUPFAM" id="SSF49493">
    <property type="entry name" value="HSP40/DnaJ peptide-binding domain"/>
    <property type="match status" value="2"/>
</dbReference>
<sequence>MAENEWLNKDFYATLGVSKSATPEEITKAYRKLARKYHPDLNKTKEAEEKFKDISEAYDVLNNKEQRQRYDAIRQFGMGGARFTGGSGSGGAYSSADFSDLFSSMFGPSAAGSGGQNIHFTTTGSGPEGMNLNDILNMMGGMGGSGASGSTGSFNSYSPRSHGAGNGNPFAPQEESHEPVRGGDKNASITLSFRQAVKGATISLGSLGKKFKTHIPAGVKNGQKIRVPGKGKVGRFGGANGDLYVHVTVQPDPVFTMDGRDLKMTLPLTYGEAALGATIEGQDLFGNPLEVEVPAGSSSGTEIRLPGRGVHTRKGTGDLIVVTSIRVPQKLNAKQKKAVENLESLTADFKESIAQKRTGSKR</sequence>
<dbReference type="HOGENOM" id="CLU_017633_0_0_11"/>
<dbReference type="InterPro" id="IPR036869">
    <property type="entry name" value="J_dom_sf"/>
</dbReference>
<dbReference type="CDD" id="cd10747">
    <property type="entry name" value="DnaJ_C"/>
    <property type="match status" value="1"/>
</dbReference>
<dbReference type="PANTHER" id="PTHR43096">
    <property type="entry name" value="DNAJ HOMOLOG 1, MITOCHONDRIAL-RELATED"/>
    <property type="match status" value="1"/>
</dbReference>
<dbReference type="PANTHER" id="PTHR43096:SF52">
    <property type="entry name" value="DNAJ HOMOLOG 1, MITOCHONDRIAL-RELATED"/>
    <property type="match status" value="1"/>
</dbReference>
<dbReference type="eggNOG" id="COG0484">
    <property type="taxonomic scope" value="Bacteria"/>
</dbReference>
<name>W5IGI1_SCAIO</name>
<dbReference type="InterPro" id="IPR002939">
    <property type="entry name" value="DnaJ_C"/>
</dbReference>
<protein>
    <recommendedName>
        <fullName evidence="3">J domain-containing protein</fullName>
    </recommendedName>
</protein>
<dbReference type="InterPro" id="IPR001623">
    <property type="entry name" value="DnaJ_domain"/>
</dbReference>
<dbReference type="PRINTS" id="PR00625">
    <property type="entry name" value="JDOMAIN"/>
</dbReference>
<dbReference type="GO" id="GO:0051082">
    <property type="term" value="F:unfolded protein binding"/>
    <property type="evidence" value="ECO:0007669"/>
    <property type="project" value="InterPro"/>
</dbReference>
<evidence type="ECO:0000259" key="3">
    <source>
        <dbReference type="PROSITE" id="PS50076"/>
    </source>
</evidence>
<evidence type="ECO:0000313" key="4">
    <source>
        <dbReference type="EMBL" id="EFG25960.1"/>
    </source>
</evidence>
<dbReference type="EMBL" id="ADCX01000005">
    <property type="protein sequence ID" value="EFG25960.1"/>
    <property type="molecule type" value="Genomic_DNA"/>
</dbReference>
<evidence type="ECO:0000256" key="2">
    <source>
        <dbReference type="SAM" id="MobiDB-lite"/>
    </source>
</evidence>
<organism evidence="4 5">
    <name type="scientific">Scardovia inopinata F0304</name>
    <dbReference type="NCBI Taxonomy" id="641146"/>
    <lineage>
        <taxon>Bacteria</taxon>
        <taxon>Bacillati</taxon>
        <taxon>Actinomycetota</taxon>
        <taxon>Actinomycetes</taxon>
        <taxon>Bifidobacteriales</taxon>
        <taxon>Bifidobacteriaceae</taxon>
        <taxon>Scardovia</taxon>
    </lineage>
</organism>
<dbReference type="InterPro" id="IPR018253">
    <property type="entry name" value="DnaJ_domain_CS"/>
</dbReference>
<dbReference type="FunFam" id="2.60.260.20:FF:000013">
    <property type="entry name" value="DnaJ subfamily B member 11"/>
    <property type="match status" value="1"/>
</dbReference>
<dbReference type="PROSITE" id="PS00636">
    <property type="entry name" value="DNAJ_1"/>
    <property type="match status" value="1"/>
</dbReference>
<dbReference type="InterPro" id="IPR008971">
    <property type="entry name" value="HSP40/DnaJ_pept-bd"/>
</dbReference>
<dbReference type="GO" id="GO:0042026">
    <property type="term" value="P:protein refolding"/>
    <property type="evidence" value="ECO:0007669"/>
    <property type="project" value="TreeGrafter"/>
</dbReference>
<dbReference type="Gene3D" id="1.10.287.110">
    <property type="entry name" value="DnaJ domain"/>
    <property type="match status" value="1"/>
</dbReference>
<dbReference type="Pfam" id="PF00226">
    <property type="entry name" value="DnaJ"/>
    <property type="match status" value="1"/>
</dbReference>